<comment type="caution">
    <text evidence="2">The sequence shown here is derived from an EMBL/GenBank/DDBJ whole genome shotgun (WGS) entry which is preliminary data.</text>
</comment>
<name>A0AAD8VZ38_LOLMU</name>
<evidence type="ECO:0008006" key="4">
    <source>
        <dbReference type="Google" id="ProtNLM"/>
    </source>
</evidence>
<evidence type="ECO:0000256" key="1">
    <source>
        <dbReference type="SAM" id="MobiDB-lite"/>
    </source>
</evidence>
<keyword evidence="3" id="KW-1185">Reference proteome</keyword>
<accession>A0AAD8VZ38</accession>
<reference evidence="2" key="1">
    <citation type="submission" date="2023-07" db="EMBL/GenBank/DDBJ databases">
        <title>A chromosome-level genome assembly of Lolium multiflorum.</title>
        <authorList>
            <person name="Chen Y."/>
            <person name="Copetti D."/>
            <person name="Kolliker R."/>
            <person name="Studer B."/>
        </authorList>
    </citation>
    <scope>NUCLEOTIDE SEQUENCE</scope>
    <source>
        <strain evidence="2">02402/16</strain>
        <tissue evidence="2">Leaf</tissue>
    </source>
</reference>
<dbReference type="PANTHER" id="PTHR33087">
    <property type="entry name" value="OS07G0539200 PROTEIN"/>
    <property type="match status" value="1"/>
</dbReference>
<feature type="compositionally biased region" description="Polar residues" evidence="1">
    <location>
        <begin position="341"/>
        <end position="354"/>
    </location>
</feature>
<dbReference type="AlphaFoldDB" id="A0AAD8VZ38"/>
<feature type="compositionally biased region" description="Polar residues" evidence="1">
    <location>
        <begin position="577"/>
        <end position="588"/>
    </location>
</feature>
<dbReference type="InterPro" id="IPR053253">
    <property type="entry name" value="Sex_diff_modulator"/>
</dbReference>
<dbReference type="Proteomes" id="UP001231189">
    <property type="component" value="Unassembled WGS sequence"/>
</dbReference>
<feature type="region of interest" description="Disordered" evidence="1">
    <location>
        <begin position="314"/>
        <end position="383"/>
    </location>
</feature>
<dbReference type="PANTHER" id="PTHR33087:SF42">
    <property type="entry name" value="DUF4283 DOMAIN-CONTAINING PROTEIN"/>
    <property type="match status" value="1"/>
</dbReference>
<organism evidence="2 3">
    <name type="scientific">Lolium multiflorum</name>
    <name type="common">Italian ryegrass</name>
    <name type="synonym">Lolium perenne subsp. multiflorum</name>
    <dbReference type="NCBI Taxonomy" id="4521"/>
    <lineage>
        <taxon>Eukaryota</taxon>
        <taxon>Viridiplantae</taxon>
        <taxon>Streptophyta</taxon>
        <taxon>Embryophyta</taxon>
        <taxon>Tracheophyta</taxon>
        <taxon>Spermatophyta</taxon>
        <taxon>Magnoliopsida</taxon>
        <taxon>Liliopsida</taxon>
        <taxon>Poales</taxon>
        <taxon>Poaceae</taxon>
        <taxon>BOP clade</taxon>
        <taxon>Pooideae</taxon>
        <taxon>Poodae</taxon>
        <taxon>Poeae</taxon>
        <taxon>Poeae Chloroplast Group 2 (Poeae type)</taxon>
        <taxon>Loliodinae</taxon>
        <taxon>Loliinae</taxon>
        <taxon>Lolium</taxon>
    </lineage>
</organism>
<feature type="compositionally biased region" description="Basic and acidic residues" evidence="1">
    <location>
        <begin position="433"/>
        <end position="445"/>
    </location>
</feature>
<feature type="compositionally biased region" description="Low complexity" evidence="1">
    <location>
        <begin position="329"/>
        <end position="339"/>
    </location>
</feature>
<sequence>MGAWPPLIVEPEAPPVILRVHDALALCVVRRTAAMCDLERRLRFAMVASVGGRRPAVSTEQVAAALRWRGITASAFSVHLHAPEDFLVVLESAELRRHVAGLPSVLVAGAPLVFRPWNRQAQARQVPLRTRAFLILEGIPPHAWDVGVVEDLLGKSCAVEEVAPETRSREDLSLFKLIAWTSDVDAIPVARMLAVPEPVRELERPLPPARELPEAVESQAPPTVVSSEASVIQTLQYRVIIHLAVVEEVLSEDSGVRGAQGGDRAGHQSAGPQDGNGGGGGESGRRRGRTLPWKRGVVDQRGGATNFASNRQIRTAGGTPEVEGRSWGLPPLASPAPLAVQTGQSWSGTMSPSVRSVGAQLERASQRPELQAQGAVGSTAAAPSGAGEVLVDQELAPHAEVVPKSLPSVAADPEEDHGRPQLETLPSVEADPEVDHSRPRLETSSRAEGGSRGGLERDVGPVFFELCQEVAAGPPGGSNLGPKGANVMFLEEVSSHSGAQGFQRCGSDTPQKTSADMPLVSTSATSLSSSVDGSGEGEYIQISMSVHERVLELEEGSDARMSGDSLECPLSDPRGSPCTSYTGPNSVFQLVPRRTRKEPVLEESTSEDAESLDSERRKLQQEKLALCRIRMFCSSILKRLAPPLLREVDSSSGLRAEAQPFTPRRLTRSTAMAAHERGKKASKASTAETVLLRALGICPEELSVEEEHLVSFNEIFDSPLGERHVRVMASIFGKMVPQSFDQQEGCRVAVEAH</sequence>
<feature type="region of interest" description="Disordered" evidence="1">
    <location>
        <begin position="255"/>
        <end position="291"/>
    </location>
</feature>
<protein>
    <recommendedName>
        <fullName evidence="4">DUF4283 domain-containing protein</fullName>
    </recommendedName>
</protein>
<proteinExistence type="predicted"/>
<feature type="region of interest" description="Disordered" evidence="1">
    <location>
        <begin position="408"/>
        <end position="457"/>
    </location>
</feature>
<gene>
    <name evidence="2" type="ORF">QYE76_001168</name>
</gene>
<feature type="region of interest" description="Disordered" evidence="1">
    <location>
        <begin position="560"/>
        <end position="615"/>
    </location>
</feature>
<evidence type="ECO:0000313" key="3">
    <source>
        <dbReference type="Proteomes" id="UP001231189"/>
    </source>
</evidence>
<evidence type="ECO:0000313" key="2">
    <source>
        <dbReference type="EMBL" id="KAK1626853.1"/>
    </source>
</evidence>
<dbReference type="EMBL" id="JAUUTY010000005">
    <property type="protein sequence ID" value="KAK1626853.1"/>
    <property type="molecule type" value="Genomic_DNA"/>
</dbReference>